<sequence>CVVSPFVETVEGRKRTNEGRRRTDREPRRAETENDSTLSDQCYLSELHYCEHALSDFTKEYVIVRNYTLFCAAV</sequence>
<feature type="compositionally biased region" description="Basic and acidic residues" evidence="1">
    <location>
        <begin position="12"/>
        <end position="32"/>
    </location>
</feature>
<name>A0A9J2PR94_ASCLU</name>
<dbReference type="Proteomes" id="UP000036681">
    <property type="component" value="Unplaced"/>
</dbReference>
<evidence type="ECO:0000313" key="3">
    <source>
        <dbReference type="WBParaSite" id="ALUE_0001201801-mRNA-1"/>
    </source>
</evidence>
<protein>
    <submittedName>
        <fullName evidence="3">Uncharacterized protein</fullName>
    </submittedName>
</protein>
<accession>A0A9J2PR94</accession>
<evidence type="ECO:0000256" key="1">
    <source>
        <dbReference type="SAM" id="MobiDB-lite"/>
    </source>
</evidence>
<organism evidence="2 3">
    <name type="scientific">Ascaris lumbricoides</name>
    <name type="common">Giant roundworm</name>
    <dbReference type="NCBI Taxonomy" id="6252"/>
    <lineage>
        <taxon>Eukaryota</taxon>
        <taxon>Metazoa</taxon>
        <taxon>Ecdysozoa</taxon>
        <taxon>Nematoda</taxon>
        <taxon>Chromadorea</taxon>
        <taxon>Rhabditida</taxon>
        <taxon>Spirurina</taxon>
        <taxon>Ascaridomorpha</taxon>
        <taxon>Ascaridoidea</taxon>
        <taxon>Ascarididae</taxon>
        <taxon>Ascaris</taxon>
    </lineage>
</organism>
<feature type="region of interest" description="Disordered" evidence="1">
    <location>
        <begin position="12"/>
        <end position="36"/>
    </location>
</feature>
<evidence type="ECO:0000313" key="2">
    <source>
        <dbReference type="Proteomes" id="UP000036681"/>
    </source>
</evidence>
<dbReference type="AlphaFoldDB" id="A0A9J2PR94"/>
<proteinExistence type="predicted"/>
<reference evidence="3" key="1">
    <citation type="submission" date="2023-03" db="UniProtKB">
        <authorList>
            <consortium name="WormBaseParasite"/>
        </authorList>
    </citation>
    <scope>IDENTIFICATION</scope>
</reference>
<dbReference type="WBParaSite" id="ALUE_0001201801-mRNA-1">
    <property type="protein sequence ID" value="ALUE_0001201801-mRNA-1"/>
    <property type="gene ID" value="ALUE_0001201801"/>
</dbReference>
<keyword evidence="2" id="KW-1185">Reference proteome</keyword>